<dbReference type="PANTHER" id="PTHR43722:SF1">
    <property type="entry name" value="PROLINE IMINOPEPTIDASE"/>
    <property type="match status" value="1"/>
</dbReference>
<evidence type="ECO:0000256" key="5">
    <source>
        <dbReference type="ARBA" id="ARBA00022490"/>
    </source>
</evidence>
<evidence type="ECO:0000256" key="8">
    <source>
        <dbReference type="RuleBase" id="RU003421"/>
    </source>
</evidence>
<dbReference type="GO" id="GO:0006508">
    <property type="term" value="P:proteolysis"/>
    <property type="evidence" value="ECO:0007669"/>
    <property type="project" value="UniProtKB-KW"/>
</dbReference>
<keyword evidence="4 8" id="KW-0031">Aminopeptidase</keyword>
<evidence type="ECO:0000313" key="9">
    <source>
        <dbReference type="EMBL" id="CAH1788905.1"/>
    </source>
</evidence>
<dbReference type="Gene3D" id="3.40.50.1820">
    <property type="entry name" value="alpha/beta hydrolase"/>
    <property type="match status" value="1"/>
</dbReference>
<keyword evidence="7 8" id="KW-0378">Hydrolase</keyword>
<gene>
    <name evidence="9" type="ORF">OFUS_LOCUS14353</name>
</gene>
<dbReference type="PIRSF" id="PIRSF006431">
    <property type="entry name" value="Pept_S33"/>
    <property type="match status" value="1"/>
</dbReference>
<dbReference type="PRINTS" id="PR00793">
    <property type="entry name" value="PROAMNOPTASE"/>
</dbReference>
<sequence>MINNLMISRFSSSISRFSHTKSFIHIAFTPRSIQEAFSFNISKLTLRSKMTEARGLYPEIEPFDSGKLKVSDVHDVYYEQSGNKNGNPVIFLHGGPGGGTGPKDRRFFDPAAYRIILMDQRGAGKSTPAAELKDNTTWHLVDDIESLRKHLNIEKWVVFGGSWGSTLSLAYAETHPDRVKALILRGIFTLRRSELIWFYQEGASHIFPDVWEKYLAPIPEVERHDLMSAYYRRLTGNDEEKKLACARAWSTWEMETSRLMPDPNYVKRTESDIWSLQFARIECHYFVHGGFFKTDGQILENADKLKDIPGTIVQGRYDVVCPARTAWELHKRWPSADFQFVHDAGHSAVESGTTALLVQAADKYKNL</sequence>
<dbReference type="NCBIfam" id="TIGR01249">
    <property type="entry name" value="pro_imino_pep_1"/>
    <property type="match status" value="1"/>
</dbReference>
<evidence type="ECO:0000256" key="6">
    <source>
        <dbReference type="ARBA" id="ARBA00022670"/>
    </source>
</evidence>
<dbReference type="OrthoDB" id="10249433at2759"/>
<keyword evidence="6 8" id="KW-0645">Protease</keyword>
<dbReference type="PRINTS" id="PR00111">
    <property type="entry name" value="ABHYDROLASE"/>
</dbReference>
<keyword evidence="10" id="KW-1185">Reference proteome</keyword>
<dbReference type="GO" id="GO:0005737">
    <property type="term" value="C:cytoplasm"/>
    <property type="evidence" value="ECO:0007669"/>
    <property type="project" value="UniProtKB-SubCell"/>
</dbReference>
<dbReference type="EC" id="3.4.11.5" evidence="8"/>
<keyword evidence="5" id="KW-0963">Cytoplasm</keyword>
<organism evidence="9 10">
    <name type="scientific">Owenia fusiformis</name>
    <name type="common">Polychaete worm</name>
    <dbReference type="NCBI Taxonomy" id="6347"/>
    <lineage>
        <taxon>Eukaryota</taxon>
        <taxon>Metazoa</taxon>
        <taxon>Spiralia</taxon>
        <taxon>Lophotrochozoa</taxon>
        <taxon>Annelida</taxon>
        <taxon>Polychaeta</taxon>
        <taxon>Sedentaria</taxon>
        <taxon>Canalipalpata</taxon>
        <taxon>Sabellida</taxon>
        <taxon>Oweniida</taxon>
        <taxon>Oweniidae</taxon>
        <taxon>Owenia</taxon>
    </lineage>
</organism>
<evidence type="ECO:0000256" key="7">
    <source>
        <dbReference type="ARBA" id="ARBA00022801"/>
    </source>
</evidence>
<accession>A0A8J1UH40</accession>
<dbReference type="GO" id="GO:0004177">
    <property type="term" value="F:aminopeptidase activity"/>
    <property type="evidence" value="ECO:0007669"/>
    <property type="project" value="UniProtKB-KW"/>
</dbReference>
<evidence type="ECO:0000256" key="4">
    <source>
        <dbReference type="ARBA" id="ARBA00022438"/>
    </source>
</evidence>
<comment type="subcellular location">
    <subcellularLocation>
        <location evidence="2">Cytoplasm</location>
    </subcellularLocation>
</comment>
<dbReference type="InterPro" id="IPR005944">
    <property type="entry name" value="Pro_iminopeptidase"/>
</dbReference>
<comment type="similarity">
    <text evidence="3 8">Belongs to the peptidase S33 family.</text>
</comment>
<protein>
    <recommendedName>
        <fullName evidence="8">Proline iminopeptidase</fullName>
        <ecNumber evidence="8">3.4.11.5</ecNumber>
    </recommendedName>
</protein>
<dbReference type="PANTHER" id="PTHR43722">
    <property type="entry name" value="PROLINE IMINOPEPTIDASE"/>
    <property type="match status" value="1"/>
</dbReference>
<dbReference type="SUPFAM" id="SSF53474">
    <property type="entry name" value="alpha/beta-Hydrolases"/>
    <property type="match status" value="1"/>
</dbReference>
<dbReference type="AlphaFoldDB" id="A0A8J1UH40"/>
<dbReference type="InterPro" id="IPR000073">
    <property type="entry name" value="AB_hydrolase_1"/>
</dbReference>
<dbReference type="EMBL" id="CAIIXF020000007">
    <property type="protein sequence ID" value="CAH1788905.1"/>
    <property type="molecule type" value="Genomic_DNA"/>
</dbReference>
<dbReference type="InterPro" id="IPR029058">
    <property type="entry name" value="AB_hydrolase_fold"/>
</dbReference>
<evidence type="ECO:0000256" key="2">
    <source>
        <dbReference type="ARBA" id="ARBA00004496"/>
    </source>
</evidence>
<evidence type="ECO:0000256" key="3">
    <source>
        <dbReference type="ARBA" id="ARBA00010088"/>
    </source>
</evidence>
<comment type="caution">
    <text evidence="9">The sequence shown here is derived from an EMBL/GenBank/DDBJ whole genome shotgun (WGS) entry which is preliminary data.</text>
</comment>
<evidence type="ECO:0000313" key="10">
    <source>
        <dbReference type="Proteomes" id="UP000749559"/>
    </source>
</evidence>
<reference evidence="9" key="1">
    <citation type="submission" date="2022-03" db="EMBL/GenBank/DDBJ databases">
        <authorList>
            <person name="Martin C."/>
        </authorList>
    </citation>
    <scope>NUCLEOTIDE SEQUENCE</scope>
</reference>
<proteinExistence type="inferred from homology"/>
<evidence type="ECO:0000256" key="1">
    <source>
        <dbReference type="ARBA" id="ARBA00001585"/>
    </source>
</evidence>
<dbReference type="InterPro" id="IPR002410">
    <property type="entry name" value="Peptidase_S33"/>
</dbReference>
<name>A0A8J1UH40_OWEFU</name>
<dbReference type="Proteomes" id="UP000749559">
    <property type="component" value="Unassembled WGS sequence"/>
</dbReference>
<dbReference type="Pfam" id="PF00561">
    <property type="entry name" value="Abhydrolase_1"/>
    <property type="match status" value="1"/>
</dbReference>
<comment type="catalytic activity">
    <reaction evidence="1 8">
        <text>Release of N-terminal proline from a peptide.</text>
        <dbReference type="EC" id="3.4.11.5"/>
    </reaction>
</comment>